<dbReference type="InterPro" id="IPR052094">
    <property type="entry name" value="Pre-mRNA-splicing_ERAD"/>
</dbReference>
<evidence type="ECO:0000313" key="10">
    <source>
        <dbReference type="Proteomes" id="UP001302745"/>
    </source>
</evidence>
<evidence type="ECO:0000256" key="5">
    <source>
        <dbReference type="ARBA" id="ARBA00023242"/>
    </source>
</evidence>
<dbReference type="PRINTS" id="PR00625">
    <property type="entry name" value="JDOMAIN"/>
</dbReference>
<comment type="caution">
    <text evidence="9">The sequence shown here is derived from an EMBL/GenBank/DDBJ whole genome shotgun (WGS) entry which is preliminary data.</text>
</comment>
<reference evidence="9" key="2">
    <citation type="submission" date="2023-05" db="EMBL/GenBank/DDBJ databases">
        <authorList>
            <consortium name="Lawrence Berkeley National Laboratory"/>
            <person name="Steindorff A."/>
            <person name="Hensen N."/>
            <person name="Bonometti L."/>
            <person name="Westerberg I."/>
            <person name="Brannstrom I.O."/>
            <person name="Guillou S."/>
            <person name="Cros-Aarteil S."/>
            <person name="Calhoun S."/>
            <person name="Haridas S."/>
            <person name="Kuo A."/>
            <person name="Mondo S."/>
            <person name="Pangilinan J."/>
            <person name="Riley R."/>
            <person name="Labutti K."/>
            <person name="Andreopoulos B."/>
            <person name="Lipzen A."/>
            <person name="Chen C."/>
            <person name="Yanf M."/>
            <person name="Daum C."/>
            <person name="Ng V."/>
            <person name="Clum A."/>
            <person name="Ohm R."/>
            <person name="Martin F."/>
            <person name="Silar P."/>
            <person name="Natvig D."/>
            <person name="Lalanne C."/>
            <person name="Gautier V."/>
            <person name="Ament-Velasquez S.L."/>
            <person name="Kruys A."/>
            <person name="Hutchinson M.I."/>
            <person name="Powell A.J."/>
            <person name="Barry K."/>
            <person name="Miller A.N."/>
            <person name="Grigoriev I.V."/>
            <person name="Debuchy R."/>
            <person name="Gladieux P."/>
            <person name="Thoren M.H."/>
            <person name="Johannesson H."/>
        </authorList>
    </citation>
    <scope>NUCLEOTIDE SEQUENCE</scope>
    <source>
        <strain evidence="9">CBS 538.74</strain>
    </source>
</reference>
<protein>
    <recommendedName>
        <fullName evidence="8">J domain-containing protein</fullName>
    </recommendedName>
</protein>
<sequence>MTTTLPPDPWKALGVDRDADKAEVRTAYKKLVLRCHPDKVQDPTLRAQKADQFQKVQQAYELLNDDAEKAKYEQKLRLAELQRAAKVSRQDVKISPNSSVPRTSAKYATYDIRTAEPASRYKSSPSGGKVYYTTAHTRSHEEVPSSRAYAQYEEPDRQARRTASYEKPSKRDDERRERERDKEERRRKKELEELRLREKDRDSEKERDRQRERERAEKEREARKAEKKQREREREKEREKERKRDAEEKARRYATPYVENYDPYEAAYVEDVLLDDEKFVTSRSEKKRSSSRKHDDTRERERERDRDRDRDRDRGEREKSSSRRAKSPHVSSDRKHVDLYEQATNYLARNGNSLPSQKGPGFWKSETPPEPSYIAPLAPTPPPPVDFEEDSLRHAAARAAGRRASNDPARSREKLKYDGIDANSKARPIPTLTKSYTSPPPVVPETPSPRVARSQTTPHESYRPVPSLGRTQTWAPSSNTVPNDYFEDPGSDLDDRERRRHRSRRTRSPSAQATRYKVVDGTKTAKLESHYSYGESPSSTRRYAADPLDAHAAHSPSATYPGLPFPVKQTKSYGLDDIKYSQYNSPSYYSSDPYKLAT</sequence>
<feature type="region of interest" description="Disordered" evidence="7">
    <location>
        <begin position="528"/>
        <end position="566"/>
    </location>
</feature>
<organism evidence="9 10">
    <name type="scientific">Chaetomidium leptoderma</name>
    <dbReference type="NCBI Taxonomy" id="669021"/>
    <lineage>
        <taxon>Eukaryota</taxon>
        <taxon>Fungi</taxon>
        <taxon>Dikarya</taxon>
        <taxon>Ascomycota</taxon>
        <taxon>Pezizomycotina</taxon>
        <taxon>Sordariomycetes</taxon>
        <taxon>Sordariomycetidae</taxon>
        <taxon>Sordariales</taxon>
        <taxon>Chaetomiaceae</taxon>
        <taxon>Chaetomidium</taxon>
    </lineage>
</organism>
<feature type="compositionally biased region" description="Basic and acidic residues" evidence="7">
    <location>
        <begin position="279"/>
        <end position="321"/>
    </location>
</feature>
<keyword evidence="3" id="KW-0963">Cytoplasm</keyword>
<dbReference type="PANTHER" id="PTHR44313">
    <property type="entry name" value="DNAJ HOMOLOG SUBFAMILY C MEMBER 17"/>
    <property type="match status" value="1"/>
</dbReference>
<dbReference type="PROSITE" id="PS00636">
    <property type="entry name" value="DNAJ_1"/>
    <property type="match status" value="1"/>
</dbReference>
<dbReference type="Pfam" id="PF00226">
    <property type="entry name" value="DnaJ"/>
    <property type="match status" value="1"/>
</dbReference>
<dbReference type="GO" id="GO:0005681">
    <property type="term" value="C:spliceosomal complex"/>
    <property type="evidence" value="ECO:0007669"/>
    <property type="project" value="TreeGrafter"/>
</dbReference>
<feature type="compositionally biased region" description="Pro residues" evidence="7">
    <location>
        <begin position="438"/>
        <end position="447"/>
    </location>
</feature>
<dbReference type="SUPFAM" id="SSF46565">
    <property type="entry name" value="Chaperone J-domain"/>
    <property type="match status" value="1"/>
</dbReference>
<dbReference type="GO" id="GO:0000390">
    <property type="term" value="P:spliceosomal complex disassembly"/>
    <property type="evidence" value="ECO:0007669"/>
    <property type="project" value="TreeGrafter"/>
</dbReference>
<evidence type="ECO:0000256" key="1">
    <source>
        <dbReference type="ARBA" id="ARBA00004123"/>
    </source>
</evidence>
<dbReference type="CDD" id="cd06257">
    <property type="entry name" value="DnaJ"/>
    <property type="match status" value="1"/>
</dbReference>
<feature type="compositionally biased region" description="Basic and acidic residues" evidence="7">
    <location>
        <begin position="154"/>
        <end position="251"/>
    </location>
</feature>
<dbReference type="AlphaFoldDB" id="A0AAN6VUF1"/>
<proteinExistence type="predicted"/>
<feature type="domain" description="J" evidence="8">
    <location>
        <begin position="8"/>
        <end position="76"/>
    </location>
</feature>
<gene>
    <name evidence="9" type="ORF">C8A00DRAFT_11643</name>
</gene>
<feature type="coiled-coil region" evidence="6">
    <location>
        <begin position="53"/>
        <end position="84"/>
    </location>
</feature>
<dbReference type="EMBL" id="MU856849">
    <property type="protein sequence ID" value="KAK4157519.1"/>
    <property type="molecule type" value="Genomic_DNA"/>
</dbReference>
<dbReference type="PANTHER" id="PTHR44313:SF1">
    <property type="entry name" value="DNAJ HOMOLOG SUBFAMILY C MEMBER 17"/>
    <property type="match status" value="1"/>
</dbReference>
<reference evidence="9" key="1">
    <citation type="journal article" date="2023" name="Mol. Phylogenet. Evol.">
        <title>Genome-scale phylogeny and comparative genomics of the fungal order Sordariales.</title>
        <authorList>
            <person name="Hensen N."/>
            <person name="Bonometti L."/>
            <person name="Westerberg I."/>
            <person name="Brannstrom I.O."/>
            <person name="Guillou S."/>
            <person name="Cros-Aarteil S."/>
            <person name="Calhoun S."/>
            <person name="Haridas S."/>
            <person name="Kuo A."/>
            <person name="Mondo S."/>
            <person name="Pangilinan J."/>
            <person name="Riley R."/>
            <person name="LaButti K."/>
            <person name="Andreopoulos B."/>
            <person name="Lipzen A."/>
            <person name="Chen C."/>
            <person name="Yan M."/>
            <person name="Daum C."/>
            <person name="Ng V."/>
            <person name="Clum A."/>
            <person name="Steindorff A."/>
            <person name="Ohm R.A."/>
            <person name="Martin F."/>
            <person name="Silar P."/>
            <person name="Natvig D.O."/>
            <person name="Lalanne C."/>
            <person name="Gautier V."/>
            <person name="Ament-Velasquez S.L."/>
            <person name="Kruys A."/>
            <person name="Hutchinson M.I."/>
            <person name="Powell A.J."/>
            <person name="Barry K."/>
            <person name="Miller A.N."/>
            <person name="Grigoriev I.V."/>
            <person name="Debuchy R."/>
            <person name="Gladieux P."/>
            <person name="Hiltunen Thoren M."/>
            <person name="Johannesson H."/>
        </authorList>
    </citation>
    <scope>NUCLEOTIDE SEQUENCE</scope>
    <source>
        <strain evidence="9">CBS 538.74</strain>
    </source>
</reference>
<evidence type="ECO:0000313" key="9">
    <source>
        <dbReference type="EMBL" id="KAK4157519.1"/>
    </source>
</evidence>
<dbReference type="Proteomes" id="UP001302745">
    <property type="component" value="Unassembled WGS sequence"/>
</dbReference>
<dbReference type="FunFam" id="1.10.287.110:FF:000073">
    <property type="entry name" value="DnaJ domain protein"/>
    <property type="match status" value="1"/>
</dbReference>
<evidence type="ECO:0000256" key="6">
    <source>
        <dbReference type="SAM" id="Coils"/>
    </source>
</evidence>
<dbReference type="GO" id="GO:0005737">
    <property type="term" value="C:cytoplasm"/>
    <property type="evidence" value="ECO:0007669"/>
    <property type="project" value="UniProtKB-SubCell"/>
</dbReference>
<feature type="region of interest" description="Disordered" evidence="7">
    <location>
        <begin position="279"/>
        <end position="514"/>
    </location>
</feature>
<evidence type="ECO:0000259" key="8">
    <source>
        <dbReference type="PROSITE" id="PS50076"/>
    </source>
</evidence>
<keyword evidence="4" id="KW-0143">Chaperone</keyword>
<dbReference type="InterPro" id="IPR036869">
    <property type="entry name" value="J_dom_sf"/>
</dbReference>
<feature type="compositionally biased region" description="Acidic residues" evidence="7">
    <location>
        <begin position="485"/>
        <end position="494"/>
    </location>
</feature>
<name>A0AAN6VUF1_9PEZI</name>
<keyword evidence="6" id="KW-0175">Coiled coil</keyword>
<dbReference type="InterPro" id="IPR018253">
    <property type="entry name" value="DnaJ_domain_CS"/>
</dbReference>
<feature type="compositionally biased region" description="Polar residues" evidence="7">
    <location>
        <begin position="342"/>
        <end position="356"/>
    </location>
</feature>
<dbReference type="InterPro" id="IPR001623">
    <property type="entry name" value="DnaJ_domain"/>
</dbReference>
<dbReference type="Gene3D" id="1.10.287.110">
    <property type="entry name" value="DnaJ domain"/>
    <property type="match status" value="1"/>
</dbReference>
<feature type="compositionally biased region" description="Basic residues" evidence="7">
    <location>
        <begin position="498"/>
        <end position="507"/>
    </location>
</feature>
<accession>A0AAN6VUF1</accession>
<evidence type="ECO:0000256" key="4">
    <source>
        <dbReference type="ARBA" id="ARBA00023186"/>
    </source>
</evidence>
<feature type="compositionally biased region" description="Basic and acidic residues" evidence="7">
    <location>
        <begin position="409"/>
        <end position="419"/>
    </location>
</feature>
<evidence type="ECO:0000256" key="3">
    <source>
        <dbReference type="ARBA" id="ARBA00022490"/>
    </source>
</evidence>
<feature type="region of interest" description="Disordered" evidence="7">
    <location>
        <begin position="84"/>
        <end position="263"/>
    </location>
</feature>
<keyword evidence="5" id="KW-0539">Nucleus</keyword>
<dbReference type="SMART" id="SM00271">
    <property type="entry name" value="DnaJ"/>
    <property type="match status" value="1"/>
</dbReference>
<evidence type="ECO:0000256" key="2">
    <source>
        <dbReference type="ARBA" id="ARBA00004496"/>
    </source>
</evidence>
<evidence type="ECO:0000256" key="7">
    <source>
        <dbReference type="SAM" id="MobiDB-lite"/>
    </source>
</evidence>
<comment type="subcellular location">
    <subcellularLocation>
        <location evidence="2">Cytoplasm</location>
    </subcellularLocation>
    <subcellularLocation>
        <location evidence="1">Nucleus</location>
    </subcellularLocation>
</comment>
<feature type="compositionally biased region" description="Polar residues" evidence="7">
    <location>
        <begin position="469"/>
        <end position="482"/>
    </location>
</feature>
<dbReference type="PROSITE" id="PS50076">
    <property type="entry name" value="DNAJ_2"/>
    <property type="match status" value="1"/>
</dbReference>
<keyword evidence="10" id="KW-1185">Reference proteome</keyword>